<reference evidence="3" key="2">
    <citation type="submission" date="2012-02" db="EMBL/GenBank/DDBJ databases">
        <title>Complete genome sequence of Blastococcus saxobsidens strain DD2.</title>
        <authorList>
            <person name="Genoscope."/>
        </authorList>
    </citation>
    <scope>NUCLEOTIDE SEQUENCE [LARGE SCALE GENOMIC DNA]</scope>
    <source>
        <strain evidence="3">DD2</strain>
    </source>
</reference>
<dbReference type="RefSeq" id="WP_014378056.1">
    <property type="nucleotide sequence ID" value="NC_016943.1"/>
</dbReference>
<dbReference type="Proteomes" id="UP000007517">
    <property type="component" value="Chromosome"/>
</dbReference>
<dbReference type="STRING" id="1146883.BLASA_4373"/>
<reference evidence="2 3" key="1">
    <citation type="journal article" date="2012" name="J. Bacteriol.">
        <title>Genome Sequence of Blastococcus saxobsidens DD2, a Stone-Inhabiting Bacterium.</title>
        <authorList>
            <person name="Chouaia B."/>
            <person name="Crotti E."/>
            <person name="Brusetti L."/>
            <person name="Daffonchio D."/>
            <person name="Essoussi I."/>
            <person name="Nouioui I."/>
            <person name="Sbissi I."/>
            <person name="Ghodhbane-Gtari F."/>
            <person name="Gtari M."/>
            <person name="Vacherie B."/>
            <person name="Barbe V."/>
            <person name="Medigue C."/>
            <person name="Gury J."/>
            <person name="Pujic P."/>
            <person name="Normand P."/>
        </authorList>
    </citation>
    <scope>NUCLEOTIDE SEQUENCE [LARGE SCALE GENOMIC DNA]</scope>
    <source>
        <strain evidence="2 3">DD2</strain>
    </source>
</reference>
<feature type="region of interest" description="Disordered" evidence="1">
    <location>
        <begin position="59"/>
        <end position="80"/>
    </location>
</feature>
<organism evidence="2 3">
    <name type="scientific">Blastococcus saxobsidens (strain DD2)</name>
    <dbReference type="NCBI Taxonomy" id="1146883"/>
    <lineage>
        <taxon>Bacteria</taxon>
        <taxon>Bacillati</taxon>
        <taxon>Actinomycetota</taxon>
        <taxon>Actinomycetes</taxon>
        <taxon>Geodermatophilales</taxon>
        <taxon>Geodermatophilaceae</taxon>
        <taxon>Blastococcus</taxon>
    </lineage>
</organism>
<evidence type="ECO:0000256" key="1">
    <source>
        <dbReference type="SAM" id="MobiDB-lite"/>
    </source>
</evidence>
<dbReference type="EMBL" id="FO117623">
    <property type="protein sequence ID" value="CCG05185.1"/>
    <property type="molecule type" value="Genomic_DNA"/>
</dbReference>
<dbReference type="eggNOG" id="COG4962">
    <property type="taxonomic scope" value="Bacteria"/>
</dbReference>
<dbReference type="AlphaFoldDB" id="H6RNN7"/>
<dbReference type="Gene3D" id="3.30.450.370">
    <property type="match status" value="1"/>
</dbReference>
<sequence>MLRSVASPPFWVTGPDRVFIARRDRSQLTSTILAFGELTDLVERMLRKSGRRVDISTPFANATIPGRSPPDAVIPDITSG</sequence>
<evidence type="ECO:0000313" key="3">
    <source>
        <dbReference type="Proteomes" id="UP000007517"/>
    </source>
</evidence>
<dbReference type="HOGENOM" id="CLU_2582711_0_0_11"/>
<proteinExistence type="predicted"/>
<keyword evidence="3" id="KW-1185">Reference proteome</keyword>
<protein>
    <submittedName>
        <fullName evidence="2">Type II secretion system protein E</fullName>
    </submittedName>
</protein>
<accession>H6RNN7</accession>
<name>H6RNN7_BLASD</name>
<dbReference type="KEGG" id="bsd:BLASA_4373"/>
<gene>
    <name evidence="2" type="ordered locus">BLASA_4373</name>
</gene>
<evidence type="ECO:0000313" key="2">
    <source>
        <dbReference type="EMBL" id="CCG05185.1"/>
    </source>
</evidence>